<dbReference type="Proteomes" id="UP000198885">
    <property type="component" value="Unassembled WGS sequence"/>
</dbReference>
<evidence type="ECO:0000313" key="2">
    <source>
        <dbReference type="Proteomes" id="UP000198885"/>
    </source>
</evidence>
<accession>A0A1H9RQV9</accession>
<dbReference type="STRING" id="641238.SAMN04490244_102375"/>
<sequence length="69" mass="7467">MQLLETLADELAQETLARAGRTGDESLVQKVADEIGSSSQTMQEAFLTAVRVRRAEARARALLARHGDG</sequence>
<reference evidence="1 2" key="1">
    <citation type="submission" date="2016-10" db="EMBL/GenBank/DDBJ databases">
        <authorList>
            <person name="de Groot N.N."/>
        </authorList>
    </citation>
    <scope>NUCLEOTIDE SEQUENCE [LARGE SCALE GENOMIC DNA]</scope>
    <source>
        <strain evidence="1 2">DSM 23042</strain>
    </source>
</reference>
<dbReference type="OrthoDB" id="7876148at2"/>
<dbReference type="AlphaFoldDB" id="A0A1H9RQV9"/>
<organism evidence="1 2">
    <name type="scientific">Tranquillimonas rosea</name>
    <dbReference type="NCBI Taxonomy" id="641238"/>
    <lineage>
        <taxon>Bacteria</taxon>
        <taxon>Pseudomonadati</taxon>
        <taxon>Pseudomonadota</taxon>
        <taxon>Alphaproteobacteria</taxon>
        <taxon>Rhodobacterales</taxon>
        <taxon>Roseobacteraceae</taxon>
        <taxon>Tranquillimonas</taxon>
    </lineage>
</organism>
<dbReference type="RefSeq" id="WP_092689240.1">
    <property type="nucleotide sequence ID" value="NZ_CBDDGO010000004.1"/>
</dbReference>
<gene>
    <name evidence="1" type="ORF">SAMN04490244_102375</name>
</gene>
<protein>
    <submittedName>
        <fullName evidence="1">Uncharacterized protein</fullName>
    </submittedName>
</protein>
<proteinExistence type="predicted"/>
<name>A0A1H9RQV9_9RHOB</name>
<dbReference type="EMBL" id="FOGU01000002">
    <property type="protein sequence ID" value="SER74299.1"/>
    <property type="molecule type" value="Genomic_DNA"/>
</dbReference>
<evidence type="ECO:0000313" key="1">
    <source>
        <dbReference type="EMBL" id="SER74299.1"/>
    </source>
</evidence>
<keyword evidence="2" id="KW-1185">Reference proteome</keyword>